<sequence length="47" mass="5459">MTTKDMFEGVSSIASLSTNGIMSTSDTLEFRHPIYWNRNYDTWNVKI</sequence>
<protein>
    <submittedName>
        <fullName evidence="1">9856_t:CDS:1</fullName>
    </submittedName>
</protein>
<dbReference type="Proteomes" id="UP000789570">
    <property type="component" value="Unassembled WGS sequence"/>
</dbReference>
<comment type="caution">
    <text evidence="1">The sequence shown here is derived from an EMBL/GenBank/DDBJ whole genome shotgun (WGS) entry which is preliminary data.</text>
</comment>
<reference evidence="1" key="1">
    <citation type="submission" date="2021-06" db="EMBL/GenBank/DDBJ databases">
        <authorList>
            <person name="Kallberg Y."/>
            <person name="Tangrot J."/>
            <person name="Rosling A."/>
        </authorList>
    </citation>
    <scope>NUCLEOTIDE SEQUENCE</scope>
    <source>
        <strain evidence="1">UK204</strain>
    </source>
</reference>
<name>A0A9N9B5X3_9GLOM</name>
<dbReference type="EMBL" id="CAJVPQ010001468">
    <property type="protein sequence ID" value="CAG8554605.1"/>
    <property type="molecule type" value="Genomic_DNA"/>
</dbReference>
<proteinExistence type="predicted"/>
<gene>
    <name evidence="1" type="ORF">FCALED_LOCUS6292</name>
</gene>
<dbReference type="OrthoDB" id="10409203at2759"/>
<accession>A0A9N9B5X3</accession>
<evidence type="ECO:0000313" key="2">
    <source>
        <dbReference type="Proteomes" id="UP000789570"/>
    </source>
</evidence>
<organism evidence="1 2">
    <name type="scientific">Funneliformis caledonium</name>
    <dbReference type="NCBI Taxonomy" id="1117310"/>
    <lineage>
        <taxon>Eukaryota</taxon>
        <taxon>Fungi</taxon>
        <taxon>Fungi incertae sedis</taxon>
        <taxon>Mucoromycota</taxon>
        <taxon>Glomeromycotina</taxon>
        <taxon>Glomeromycetes</taxon>
        <taxon>Glomerales</taxon>
        <taxon>Glomeraceae</taxon>
        <taxon>Funneliformis</taxon>
    </lineage>
</organism>
<keyword evidence="2" id="KW-1185">Reference proteome</keyword>
<evidence type="ECO:0000313" key="1">
    <source>
        <dbReference type="EMBL" id="CAG8554605.1"/>
    </source>
</evidence>
<dbReference type="AlphaFoldDB" id="A0A9N9B5X3"/>